<gene>
    <name evidence="2" type="ORF">LEP1GSC172_4332</name>
</gene>
<name>M6VI68_9LEPT</name>
<keyword evidence="1" id="KW-0472">Membrane</keyword>
<evidence type="ECO:0000256" key="1">
    <source>
        <dbReference type="SAM" id="Phobius"/>
    </source>
</evidence>
<dbReference type="Proteomes" id="UP000012112">
    <property type="component" value="Unassembled WGS sequence"/>
</dbReference>
<sequence length="211" mass="24603">MQYQLNTTKQNYASLGLFIFVVVYQINCISSFYSRKGVSLSDNKKMSPIEMKIFVNSNISNAWTRENYEVSTLIVDNVSHVFSDLIYKRLKSNSQNNLLNSGDTGIEYQGIVKINYYASIYTIIIQTPILGLSYGMIPALLPMRHNIEIYFYDKSGKLVWYRITKVDLMSYFGVPFVFTSPWYSQRENYVDLYQDVINQKILEFNNEISKK</sequence>
<dbReference type="AlphaFoldDB" id="M6VI68"/>
<keyword evidence="1" id="KW-0812">Transmembrane</keyword>
<feature type="transmembrane region" description="Helical" evidence="1">
    <location>
        <begin position="12"/>
        <end position="33"/>
    </location>
</feature>
<feature type="transmembrane region" description="Helical" evidence="1">
    <location>
        <begin position="116"/>
        <end position="137"/>
    </location>
</feature>
<accession>M6VI68</accession>
<dbReference type="EMBL" id="AKWD02000020">
    <property type="protein sequence ID" value="EMO54756.1"/>
    <property type="molecule type" value="Genomic_DNA"/>
</dbReference>
<protein>
    <submittedName>
        <fullName evidence="2">Uncharacterized protein</fullName>
    </submittedName>
</protein>
<comment type="caution">
    <text evidence="2">The sequence shown here is derived from an EMBL/GenBank/DDBJ whole genome shotgun (WGS) entry which is preliminary data.</text>
</comment>
<reference evidence="2 3" key="1">
    <citation type="submission" date="2013-01" db="EMBL/GenBank/DDBJ databases">
        <authorList>
            <person name="Harkins D.M."/>
            <person name="Durkin A.S."/>
            <person name="Brinkac L.M."/>
            <person name="Haft D.H."/>
            <person name="Selengut J.D."/>
            <person name="Sanka R."/>
            <person name="DePew J."/>
            <person name="Purushe J."/>
            <person name="Matthias M.A."/>
            <person name="Vinetz J.M."/>
            <person name="Sutton G.G."/>
            <person name="Nierman W.C."/>
            <person name="Fouts D.E."/>
        </authorList>
    </citation>
    <scope>NUCLEOTIDE SEQUENCE [LARGE SCALE GENOMIC DNA]</scope>
    <source>
        <strain evidence="2 3">HAI1536</strain>
    </source>
</reference>
<proteinExistence type="predicted"/>
<organism evidence="2 3">
    <name type="scientific">Leptospira noguchii</name>
    <dbReference type="NCBI Taxonomy" id="28182"/>
    <lineage>
        <taxon>Bacteria</taxon>
        <taxon>Pseudomonadati</taxon>
        <taxon>Spirochaetota</taxon>
        <taxon>Spirochaetia</taxon>
        <taxon>Leptospirales</taxon>
        <taxon>Leptospiraceae</taxon>
        <taxon>Leptospira</taxon>
    </lineage>
</organism>
<evidence type="ECO:0000313" key="3">
    <source>
        <dbReference type="Proteomes" id="UP000012112"/>
    </source>
</evidence>
<keyword evidence="1" id="KW-1133">Transmembrane helix</keyword>
<evidence type="ECO:0000313" key="2">
    <source>
        <dbReference type="EMBL" id="EMO54756.1"/>
    </source>
</evidence>